<evidence type="ECO:0000256" key="1">
    <source>
        <dbReference type="SAM" id="MobiDB-lite"/>
    </source>
</evidence>
<feature type="region of interest" description="Disordered" evidence="1">
    <location>
        <begin position="481"/>
        <end position="508"/>
    </location>
</feature>
<dbReference type="Pfam" id="PF02141">
    <property type="entry name" value="DENN"/>
    <property type="match status" value="1"/>
</dbReference>
<keyword evidence="2" id="KW-1133">Transmembrane helix</keyword>
<dbReference type="PROSITE" id="PS50211">
    <property type="entry name" value="DENN"/>
    <property type="match status" value="1"/>
</dbReference>
<protein>
    <recommendedName>
        <fullName evidence="3">UDENN domain-containing protein</fullName>
    </recommendedName>
</protein>
<proteinExistence type="predicted"/>
<evidence type="ECO:0000313" key="5">
    <source>
        <dbReference type="EMBL" id="CAF3617563.1"/>
    </source>
</evidence>
<dbReference type="InterPro" id="IPR037516">
    <property type="entry name" value="Tripartite_DENN"/>
</dbReference>
<gene>
    <name evidence="4" type="ORF">JYZ213_LOCUS20301</name>
    <name evidence="5" type="ORF">OXD698_LOCUS7252</name>
</gene>
<dbReference type="EMBL" id="CAJNOG010000213">
    <property type="protein sequence ID" value="CAF1081179.1"/>
    <property type="molecule type" value="Genomic_DNA"/>
</dbReference>
<name>A0A814MPQ8_9BILA</name>
<dbReference type="Proteomes" id="UP000663844">
    <property type="component" value="Unassembled WGS sequence"/>
</dbReference>
<dbReference type="Gene3D" id="3.30.450.200">
    <property type="match status" value="1"/>
</dbReference>
<sequence>MRANHSDNRLYQTYSHDPRTKNDQKDRDTISCVNLNVEDAPGLHYLSPPSNTSTNHLHVTPRRRANTAHVYTDSNGLIINGLLFDKQLFQPPQSSYVLDYSKSTKDLNRFLEAHKTPPKSSNLDLHLFKLSFIITLSEWNVDKELLIDYCPREDDKKHIIEEINYYKKFCFPELNTKQKNGGSVVNDPSTYVFTRTSSKGQAEYGYCRRITYDNNQMTKFPIVICIVSIYPYFILFDAILNELTAVYISNEYECSLLMQSFYSKPLPIPSLNSSNIICKLNNNRVFYYICPHDDRLNHDYFFTLLSSLSPNYIVYLFESMLRSKKILCYSRSLSKLTKCCLALSHLIYPFMWPYPFVSIMPSSWMQDLIDSPCPYIYGCLYETTELFSSIIEQDCLRVNLDSNTIDVGIDDGFILPLDLRQTLQSSLEYLIRFRLTKSNTTLINIAVSEACLHVFIELLHRLPDFFKRDPISIESTNDERKFSTCSNHSQNDDNENDPQSNDVQHDECKKKEGNRLGYDFRSDEFLILQPTSSYVTFLNDFIHGMIFLKFLDDYQRPDNNSKQLFLLFSQRLNERRRMTIDELSINPLIRFRQTFDLLEKHINQASKSTNPFFTKLVKKLFE</sequence>
<reference evidence="4" key="1">
    <citation type="submission" date="2021-02" db="EMBL/GenBank/DDBJ databases">
        <authorList>
            <person name="Nowell W R."/>
        </authorList>
    </citation>
    <scope>NUCLEOTIDE SEQUENCE</scope>
</reference>
<dbReference type="EMBL" id="CAJOAZ010000329">
    <property type="protein sequence ID" value="CAF3617563.1"/>
    <property type="molecule type" value="Genomic_DNA"/>
</dbReference>
<dbReference type="Gene3D" id="3.40.50.11500">
    <property type="match status" value="1"/>
</dbReference>
<evidence type="ECO:0000313" key="4">
    <source>
        <dbReference type="EMBL" id="CAF1081179.1"/>
    </source>
</evidence>
<dbReference type="InterPro" id="IPR051942">
    <property type="entry name" value="DENN_domain_containing_2"/>
</dbReference>
<keyword evidence="2" id="KW-0472">Membrane</keyword>
<evidence type="ECO:0000256" key="2">
    <source>
        <dbReference type="SAM" id="Phobius"/>
    </source>
</evidence>
<feature type="compositionally biased region" description="Basic and acidic residues" evidence="1">
    <location>
        <begin position="16"/>
        <end position="26"/>
    </location>
</feature>
<dbReference type="InterPro" id="IPR005113">
    <property type="entry name" value="uDENN_dom"/>
</dbReference>
<evidence type="ECO:0000313" key="6">
    <source>
        <dbReference type="Proteomes" id="UP000663845"/>
    </source>
</evidence>
<keyword evidence="2" id="KW-0812">Transmembrane</keyword>
<dbReference type="PANTHER" id="PTHR15288">
    <property type="entry name" value="DENN DOMAIN-CONTAINING PROTEIN 2"/>
    <property type="match status" value="1"/>
</dbReference>
<organism evidence="4 6">
    <name type="scientific">Adineta steineri</name>
    <dbReference type="NCBI Taxonomy" id="433720"/>
    <lineage>
        <taxon>Eukaryota</taxon>
        <taxon>Metazoa</taxon>
        <taxon>Spiralia</taxon>
        <taxon>Gnathifera</taxon>
        <taxon>Rotifera</taxon>
        <taxon>Eurotatoria</taxon>
        <taxon>Bdelloidea</taxon>
        <taxon>Adinetida</taxon>
        <taxon>Adinetidae</taxon>
        <taxon>Adineta</taxon>
    </lineage>
</organism>
<feature type="domain" description="UDENN" evidence="3">
    <location>
        <begin position="125"/>
        <end position="561"/>
    </location>
</feature>
<dbReference type="InterPro" id="IPR043153">
    <property type="entry name" value="DENN_C"/>
</dbReference>
<comment type="caution">
    <text evidence="4">The sequence shown here is derived from an EMBL/GenBank/DDBJ whole genome shotgun (WGS) entry which is preliminary data.</text>
</comment>
<accession>A0A814MPQ8</accession>
<dbReference type="AlphaFoldDB" id="A0A814MPQ8"/>
<dbReference type="PANTHER" id="PTHR15288:SF0">
    <property type="entry name" value="UDENN DOMAIN-CONTAINING PROTEIN"/>
    <property type="match status" value="1"/>
</dbReference>
<feature type="transmembrane region" description="Helical" evidence="2">
    <location>
        <begin position="220"/>
        <end position="240"/>
    </location>
</feature>
<dbReference type="SMART" id="SM00799">
    <property type="entry name" value="DENN"/>
    <property type="match status" value="1"/>
</dbReference>
<dbReference type="Proteomes" id="UP000663845">
    <property type="component" value="Unassembled WGS sequence"/>
</dbReference>
<dbReference type="Pfam" id="PF03456">
    <property type="entry name" value="uDENN"/>
    <property type="match status" value="1"/>
</dbReference>
<dbReference type="InterPro" id="IPR001194">
    <property type="entry name" value="cDENN_dom"/>
</dbReference>
<evidence type="ECO:0000259" key="3">
    <source>
        <dbReference type="PROSITE" id="PS50211"/>
    </source>
</evidence>
<feature type="region of interest" description="Disordered" evidence="1">
    <location>
        <begin position="1"/>
        <end position="26"/>
    </location>
</feature>